<name>A0A0L6UPE6_9BASI</name>
<sequence length="109" mass="12208">MRINIPDLPYHYIKLGVLCESTNDANDLNLHCVLRDSMKDWFGEIGGLDPSKLSTIWLKNHHEVIIKVPTSEAHKVLNCISTPSCSLSTIKHPLSLRVLSHSHCLVNLA</sequence>
<gene>
    <name evidence="1" type="ORF">VP01_482g1</name>
</gene>
<organism evidence="1 2">
    <name type="scientific">Puccinia sorghi</name>
    <dbReference type="NCBI Taxonomy" id="27349"/>
    <lineage>
        <taxon>Eukaryota</taxon>
        <taxon>Fungi</taxon>
        <taxon>Dikarya</taxon>
        <taxon>Basidiomycota</taxon>
        <taxon>Pucciniomycotina</taxon>
        <taxon>Pucciniomycetes</taxon>
        <taxon>Pucciniales</taxon>
        <taxon>Pucciniaceae</taxon>
        <taxon>Puccinia</taxon>
    </lineage>
</organism>
<evidence type="ECO:0000313" key="2">
    <source>
        <dbReference type="Proteomes" id="UP000037035"/>
    </source>
</evidence>
<dbReference type="AlphaFoldDB" id="A0A0L6UPE6"/>
<dbReference type="EMBL" id="LAVV01009976">
    <property type="protein sequence ID" value="KNZ49720.1"/>
    <property type="molecule type" value="Genomic_DNA"/>
</dbReference>
<protein>
    <submittedName>
        <fullName evidence="1">Uncharacterized protein</fullName>
    </submittedName>
</protein>
<accession>A0A0L6UPE6</accession>
<evidence type="ECO:0000313" key="1">
    <source>
        <dbReference type="EMBL" id="KNZ49720.1"/>
    </source>
</evidence>
<keyword evidence="2" id="KW-1185">Reference proteome</keyword>
<dbReference type="OrthoDB" id="2495897at2759"/>
<comment type="caution">
    <text evidence="1">The sequence shown here is derived from an EMBL/GenBank/DDBJ whole genome shotgun (WGS) entry which is preliminary data.</text>
</comment>
<dbReference type="Proteomes" id="UP000037035">
    <property type="component" value="Unassembled WGS sequence"/>
</dbReference>
<dbReference type="VEuPathDB" id="FungiDB:VP01_482g1"/>
<proteinExistence type="predicted"/>
<reference evidence="1 2" key="1">
    <citation type="submission" date="2015-08" db="EMBL/GenBank/DDBJ databases">
        <title>Next Generation Sequencing and Analysis of the Genome of Puccinia sorghi L Schw, the Causal Agent of Maize Common Rust.</title>
        <authorList>
            <person name="Rochi L."/>
            <person name="Burguener G."/>
            <person name="Darino M."/>
            <person name="Turjanski A."/>
            <person name="Kreff E."/>
            <person name="Dieguez M.J."/>
            <person name="Sacco F."/>
        </authorList>
    </citation>
    <scope>NUCLEOTIDE SEQUENCE [LARGE SCALE GENOMIC DNA]</scope>
    <source>
        <strain evidence="1 2">RO10H11247</strain>
    </source>
</reference>